<dbReference type="SMART" id="SM00220">
    <property type="entry name" value="S_TKc"/>
    <property type="match status" value="1"/>
</dbReference>
<keyword evidence="5" id="KW-0418">Kinase</keyword>
<evidence type="ECO:0000259" key="8">
    <source>
        <dbReference type="PROSITE" id="PS50011"/>
    </source>
</evidence>
<evidence type="ECO:0000256" key="1">
    <source>
        <dbReference type="ARBA" id="ARBA00022527"/>
    </source>
</evidence>
<dbReference type="SUPFAM" id="SSF56112">
    <property type="entry name" value="Protein kinase-like (PK-like)"/>
    <property type="match status" value="1"/>
</dbReference>
<dbReference type="GO" id="GO:0005524">
    <property type="term" value="F:ATP binding"/>
    <property type="evidence" value="ECO:0007669"/>
    <property type="project" value="UniProtKB-KW"/>
</dbReference>
<dbReference type="GO" id="GO:0004674">
    <property type="term" value="F:protein serine/threonine kinase activity"/>
    <property type="evidence" value="ECO:0007669"/>
    <property type="project" value="UniProtKB-KW"/>
</dbReference>
<dbReference type="CDD" id="cd05123">
    <property type="entry name" value="STKc_AGC"/>
    <property type="match status" value="1"/>
</dbReference>
<evidence type="ECO:0000313" key="10">
    <source>
        <dbReference type="Proteomes" id="UP000626109"/>
    </source>
</evidence>
<name>A0A813K988_POLGL</name>
<dbReference type="PROSITE" id="PS00108">
    <property type="entry name" value="PROTEIN_KINASE_ST"/>
    <property type="match status" value="1"/>
</dbReference>
<keyword evidence="1" id="KW-0723">Serine/threonine-protein kinase</keyword>
<evidence type="ECO:0000256" key="7">
    <source>
        <dbReference type="SAM" id="MobiDB-lite"/>
    </source>
</evidence>
<dbReference type="EMBL" id="CAJNNW010028016">
    <property type="protein sequence ID" value="CAE8694260.1"/>
    <property type="molecule type" value="Genomic_DNA"/>
</dbReference>
<proteinExistence type="predicted"/>
<reference evidence="9" key="1">
    <citation type="submission" date="2021-02" db="EMBL/GenBank/DDBJ databases">
        <authorList>
            <person name="Dougan E. K."/>
            <person name="Rhodes N."/>
            <person name="Thang M."/>
            <person name="Chan C."/>
        </authorList>
    </citation>
    <scope>NUCLEOTIDE SEQUENCE</scope>
</reference>
<dbReference type="InterPro" id="IPR045270">
    <property type="entry name" value="STKc_AGC"/>
</dbReference>
<dbReference type="Pfam" id="PF00069">
    <property type="entry name" value="Pkinase"/>
    <property type="match status" value="1"/>
</dbReference>
<comment type="caution">
    <text evidence="9">The sequence shown here is derived from an EMBL/GenBank/DDBJ whole genome shotgun (WGS) entry which is preliminary data.</text>
</comment>
<keyword evidence="2" id="KW-0597">Phosphoprotein</keyword>
<dbReference type="InterPro" id="IPR000719">
    <property type="entry name" value="Prot_kinase_dom"/>
</dbReference>
<dbReference type="InterPro" id="IPR011009">
    <property type="entry name" value="Kinase-like_dom_sf"/>
</dbReference>
<keyword evidence="3" id="KW-0808">Transferase</keyword>
<feature type="domain" description="Protein kinase" evidence="8">
    <location>
        <begin position="176"/>
        <end position="434"/>
    </location>
</feature>
<sequence length="502" mass="55110">MPGTVTKKARASPMVLVVGHIRKAASPAAASEREASERRVEVWVEAMPGATIGWVLSRVIEELSRKEPDVPNIVGLRMVKGGAKVAADSSMRGGGSSAGSYSSGRRPSDSTGSSPADLAGLDDGGLEGDLLVDYGVAVLDILADSDCLECVFEVQEPSSSSKAKLTGLDRVQVADFQIIRVLGTGASCKVVQVKHKINGNFYAVKVMSKRKIVTNEKKLERAIAEKRLLARISHPFCVSLHWAFQTKGHLFMVLDYCAGGELFHHLDRRGPFSEPDTRFYVSEILLGLEYLHSQGILYRDLKPENCLLDVDGHIRLTDFGLSKENLTQSALFQSFVGTVLYLSPEMIRREGHGLALDFYCLGCLVYVLLTGKLPHFTGDVHQMCSRRAKGEAFEAPKGCSPTVVHLCERLLEADPAVRLGTQGQALEVKEHAWFQDVDFHKVYRKEPQPVFPNFPPIDPKVDPDHNFSSQFTRVPVPSQLLGFGSTVTTSEHLIAGYSRVDY</sequence>
<dbReference type="Proteomes" id="UP000626109">
    <property type="component" value="Unassembled WGS sequence"/>
</dbReference>
<evidence type="ECO:0000256" key="3">
    <source>
        <dbReference type="ARBA" id="ARBA00022679"/>
    </source>
</evidence>
<dbReference type="PANTHER" id="PTHR24351">
    <property type="entry name" value="RIBOSOMAL PROTEIN S6 KINASE"/>
    <property type="match status" value="1"/>
</dbReference>
<protein>
    <recommendedName>
        <fullName evidence="8">Protein kinase domain-containing protein</fullName>
    </recommendedName>
</protein>
<feature type="region of interest" description="Disordered" evidence="7">
    <location>
        <begin position="87"/>
        <end position="119"/>
    </location>
</feature>
<organism evidence="9 10">
    <name type="scientific">Polarella glacialis</name>
    <name type="common">Dinoflagellate</name>
    <dbReference type="NCBI Taxonomy" id="89957"/>
    <lineage>
        <taxon>Eukaryota</taxon>
        <taxon>Sar</taxon>
        <taxon>Alveolata</taxon>
        <taxon>Dinophyceae</taxon>
        <taxon>Suessiales</taxon>
        <taxon>Suessiaceae</taxon>
        <taxon>Polarella</taxon>
    </lineage>
</organism>
<dbReference type="Gene3D" id="1.10.510.10">
    <property type="entry name" value="Transferase(Phosphotransferase) domain 1"/>
    <property type="match status" value="1"/>
</dbReference>
<evidence type="ECO:0000256" key="5">
    <source>
        <dbReference type="ARBA" id="ARBA00022777"/>
    </source>
</evidence>
<gene>
    <name evidence="9" type="ORF">PGLA2088_LOCUS28766</name>
</gene>
<dbReference type="InterPro" id="IPR008271">
    <property type="entry name" value="Ser/Thr_kinase_AS"/>
</dbReference>
<dbReference type="Gene3D" id="3.30.200.20">
    <property type="entry name" value="Phosphorylase Kinase, domain 1"/>
    <property type="match status" value="1"/>
</dbReference>
<accession>A0A813K988</accession>
<dbReference type="FunFam" id="1.10.510.10:FF:000048">
    <property type="entry name" value="Protein kinase C"/>
    <property type="match status" value="1"/>
</dbReference>
<keyword evidence="4" id="KW-0547">Nucleotide-binding</keyword>
<evidence type="ECO:0000256" key="4">
    <source>
        <dbReference type="ARBA" id="ARBA00022741"/>
    </source>
</evidence>
<evidence type="ECO:0000313" key="9">
    <source>
        <dbReference type="EMBL" id="CAE8694260.1"/>
    </source>
</evidence>
<dbReference type="PROSITE" id="PS50011">
    <property type="entry name" value="PROTEIN_KINASE_DOM"/>
    <property type="match status" value="1"/>
</dbReference>
<dbReference type="AlphaFoldDB" id="A0A813K988"/>
<evidence type="ECO:0000256" key="2">
    <source>
        <dbReference type="ARBA" id="ARBA00022553"/>
    </source>
</evidence>
<keyword evidence="6" id="KW-0067">ATP-binding</keyword>
<evidence type="ECO:0000256" key="6">
    <source>
        <dbReference type="ARBA" id="ARBA00022840"/>
    </source>
</evidence>